<dbReference type="InterPro" id="IPR000843">
    <property type="entry name" value="HTH_LacI"/>
</dbReference>
<dbReference type="SMART" id="SM00354">
    <property type="entry name" value="HTH_LACI"/>
    <property type="match status" value="1"/>
</dbReference>
<evidence type="ECO:0000256" key="1">
    <source>
        <dbReference type="ARBA" id="ARBA00023015"/>
    </source>
</evidence>
<gene>
    <name evidence="6" type="ORF">CR155_19640</name>
</gene>
<keyword evidence="7" id="KW-1185">Reference proteome</keyword>
<dbReference type="OrthoDB" id="8770794at2"/>
<dbReference type="SUPFAM" id="SSF53822">
    <property type="entry name" value="Periplasmic binding protein-like I"/>
    <property type="match status" value="1"/>
</dbReference>
<name>A0A2N4UAS7_9BURK</name>
<dbReference type="InterPro" id="IPR028082">
    <property type="entry name" value="Peripla_BP_I"/>
</dbReference>
<dbReference type="Pfam" id="PF00356">
    <property type="entry name" value="LacI"/>
    <property type="match status" value="1"/>
</dbReference>
<evidence type="ECO:0000256" key="2">
    <source>
        <dbReference type="ARBA" id="ARBA00023125"/>
    </source>
</evidence>
<dbReference type="Pfam" id="PF13377">
    <property type="entry name" value="Peripla_BP_3"/>
    <property type="match status" value="1"/>
</dbReference>
<dbReference type="RefSeq" id="WP_102071741.1">
    <property type="nucleotide sequence ID" value="NZ_PDNV01000016.1"/>
</dbReference>
<reference evidence="6 7" key="1">
    <citation type="submission" date="2017-10" db="EMBL/GenBank/DDBJ databases">
        <title>Two draft genome sequences of Pusillimonas sp. strains isolated from a nitrate- and radionuclide-contaminated groundwater in Russia.</title>
        <authorList>
            <person name="Grouzdev D.S."/>
            <person name="Tourova T.P."/>
            <person name="Goeva M.A."/>
            <person name="Babich T.L."/>
            <person name="Sokolova D.S."/>
            <person name="Abdullin R."/>
            <person name="Poltaraus A.B."/>
            <person name="Toshchakov S.V."/>
            <person name="Nazina T.N."/>
        </authorList>
    </citation>
    <scope>NUCLEOTIDE SEQUENCE [LARGE SCALE GENOMIC DNA]</scope>
    <source>
        <strain evidence="6 7">JR1/69-2-13</strain>
    </source>
</reference>
<organism evidence="6 7">
    <name type="scientific">Pollutimonas nitritireducens</name>
    <dbReference type="NCBI Taxonomy" id="2045209"/>
    <lineage>
        <taxon>Bacteria</taxon>
        <taxon>Pseudomonadati</taxon>
        <taxon>Pseudomonadota</taxon>
        <taxon>Betaproteobacteria</taxon>
        <taxon>Burkholderiales</taxon>
        <taxon>Alcaligenaceae</taxon>
        <taxon>Pollutimonas</taxon>
    </lineage>
</organism>
<dbReference type="InterPro" id="IPR046335">
    <property type="entry name" value="LacI/GalR-like_sensor"/>
</dbReference>
<accession>A0A2N4UAS7</accession>
<dbReference type="SUPFAM" id="SSF47413">
    <property type="entry name" value="lambda repressor-like DNA-binding domains"/>
    <property type="match status" value="1"/>
</dbReference>
<dbReference type="Proteomes" id="UP000234328">
    <property type="component" value="Unassembled WGS sequence"/>
</dbReference>
<dbReference type="Gene3D" id="3.40.50.2300">
    <property type="match status" value="2"/>
</dbReference>
<evidence type="ECO:0000313" key="6">
    <source>
        <dbReference type="EMBL" id="PLC52120.1"/>
    </source>
</evidence>
<evidence type="ECO:0000256" key="3">
    <source>
        <dbReference type="ARBA" id="ARBA00023163"/>
    </source>
</evidence>
<dbReference type="Gene3D" id="1.10.260.40">
    <property type="entry name" value="lambda repressor-like DNA-binding domains"/>
    <property type="match status" value="1"/>
</dbReference>
<feature type="domain" description="HTH lacI-type" evidence="5">
    <location>
        <begin position="26"/>
        <end position="80"/>
    </location>
</feature>
<feature type="compositionally biased region" description="Basic and acidic residues" evidence="4">
    <location>
        <begin position="1"/>
        <end position="13"/>
    </location>
</feature>
<keyword evidence="3" id="KW-0804">Transcription</keyword>
<dbReference type="InterPro" id="IPR010982">
    <property type="entry name" value="Lambda_DNA-bd_dom_sf"/>
</dbReference>
<comment type="caution">
    <text evidence="6">The sequence shown here is derived from an EMBL/GenBank/DDBJ whole genome shotgun (WGS) entry which is preliminary data.</text>
</comment>
<dbReference type="AlphaFoldDB" id="A0A2N4UAS7"/>
<evidence type="ECO:0000313" key="7">
    <source>
        <dbReference type="Proteomes" id="UP000234328"/>
    </source>
</evidence>
<dbReference type="CDD" id="cd06281">
    <property type="entry name" value="PBP1_LacI-like"/>
    <property type="match status" value="1"/>
</dbReference>
<sequence length="359" mass="38850">MKTPKNDHTDASPRKSTTGPGRPKRVTANDVAREAGVAVGTVSRVVNGAPTVTETVRNRVLQAIQKLGWAPDIAAQGMRGMPARMIGFVFSDIRNPLYSHMVKGAEDALSEKGYMLVVASSDGLPEREVALIQLFSGRRADGMLLTVEEETSVALQRAIQRAGIPFVMVERELSLPIDTVGAAHRQGTYQAAQYLLSIGHSRIALLSGGRHNRVGRDRLAGFLQAHDEAGIPVDPTLLRLESFAAEYGFRETQSLIGLAKRPTAIISAGRHLLGSVLEAIRLKGLNIPGDISLIASNDTELARLATPPITVIRYDTYALGREAALQLLRRISGEASPEPVRIEIPTEFVLRQSCVPFGR</sequence>
<dbReference type="GO" id="GO:0003700">
    <property type="term" value="F:DNA-binding transcription factor activity"/>
    <property type="evidence" value="ECO:0007669"/>
    <property type="project" value="TreeGrafter"/>
</dbReference>
<proteinExistence type="predicted"/>
<dbReference type="GO" id="GO:0000976">
    <property type="term" value="F:transcription cis-regulatory region binding"/>
    <property type="evidence" value="ECO:0007669"/>
    <property type="project" value="TreeGrafter"/>
</dbReference>
<evidence type="ECO:0000259" key="5">
    <source>
        <dbReference type="PROSITE" id="PS50932"/>
    </source>
</evidence>
<dbReference type="PROSITE" id="PS50932">
    <property type="entry name" value="HTH_LACI_2"/>
    <property type="match status" value="1"/>
</dbReference>
<feature type="region of interest" description="Disordered" evidence="4">
    <location>
        <begin position="1"/>
        <end position="26"/>
    </location>
</feature>
<keyword evidence="1" id="KW-0805">Transcription regulation</keyword>
<dbReference type="EMBL" id="PDNV01000016">
    <property type="protein sequence ID" value="PLC52120.1"/>
    <property type="molecule type" value="Genomic_DNA"/>
</dbReference>
<evidence type="ECO:0000256" key="4">
    <source>
        <dbReference type="SAM" id="MobiDB-lite"/>
    </source>
</evidence>
<protein>
    <submittedName>
        <fullName evidence="6">Transcriptional regulator</fullName>
    </submittedName>
</protein>
<dbReference type="PANTHER" id="PTHR30146">
    <property type="entry name" value="LACI-RELATED TRANSCRIPTIONAL REPRESSOR"/>
    <property type="match status" value="1"/>
</dbReference>
<dbReference type="PANTHER" id="PTHR30146:SF138">
    <property type="entry name" value="TRANSCRIPTIONAL REGULATORY PROTEIN"/>
    <property type="match status" value="1"/>
</dbReference>
<dbReference type="CDD" id="cd01392">
    <property type="entry name" value="HTH_LacI"/>
    <property type="match status" value="1"/>
</dbReference>
<keyword evidence="2" id="KW-0238">DNA-binding</keyword>